<evidence type="ECO:0000256" key="11">
    <source>
        <dbReference type="ARBA" id="ARBA00023235"/>
    </source>
</evidence>
<comment type="similarity">
    <text evidence="3 19">In the N-terminal section; belongs to the NnrE/AIBP family.</text>
</comment>
<keyword evidence="9 18" id="KW-0630">Potassium</keyword>
<comment type="catalytic activity">
    <reaction evidence="1 18 19">
        <text>(6R)-NADHX = (6S)-NADHX</text>
        <dbReference type="Rhea" id="RHEA:32215"/>
        <dbReference type="ChEBI" id="CHEBI:64074"/>
        <dbReference type="ChEBI" id="CHEBI:64075"/>
        <dbReference type="EC" id="5.1.99.6"/>
    </reaction>
</comment>
<dbReference type="GO" id="GO:0110051">
    <property type="term" value="P:metabolite repair"/>
    <property type="evidence" value="ECO:0007669"/>
    <property type="project" value="TreeGrafter"/>
</dbReference>
<dbReference type="Pfam" id="PF03853">
    <property type="entry name" value="YjeF_N"/>
    <property type="match status" value="1"/>
</dbReference>
<dbReference type="Gene3D" id="3.40.1190.20">
    <property type="match status" value="1"/>
</dbReference>
<name>A0A9X1SUK9_9ACTN</name>
<dbReference type="InterPro" id="IPR000631">
    <property type="entry name" value="CARKD"/>
</dbReference>
<sequence length="512" mass="52036">MSANPKAGRHQKGPVAYRVDDLRKAEQQVMATLPEGALMQRAAAGLAVSCARVLRERTGKISGRRTVLLVGPGDNGGDALYAGERLARRGVAVVALLTSEKVHSAGVRALAAVGGRCVQVSPDTAVEAWTHLEAADLVVDGLLGLGGRPGLREPAAGLIDRIPDHAAVVAVDLPSGVDPDTGGTGPSHIWADVTVTFGAAKACLLMPPASAAVGDLEIIDLGLAPHLHGEPLVKRLAAGDVARLWPVPTPSADKYRRGVLGVVAGSAGYPGAAVLAVAGALRTGVGMVRYVGPKDATAAVRSAWPEIVAGNGRVQAWLLGSGVVPDAGDDQPEAIHNALESGHPCVLDAGALGLFPDELRAHTDSSGAVPDRSDKLLLTPHAGELARLLTDLGEDVHREDIEAQPYKHTHTAARLTGATVLLKGSTTLVVRPDGHARSQAEAPSWLATAGAGDVLAGIAGALLASGLSPFDAGSVAAYVHGKAAARASGGGPIVSMDVAQEVPATVGALLRH</sequence>
<dbReference type="PROSITE" id="PS51383">
    <property type="entry name" value="YJEF_C_3"/>
    <property type="match status" value="1"/>
</dbReference>
<dbReference type="CDD" id="cd01171">
    <property type="entry name" value="YXKO-related"/>
    <property type="match status" value="1"/>
</dbReference>
<dbReference type="PANTHER" id="PTHR12592:SF0">
    <property type="entry name" value="ATP-DEPENDENT (S)-NAD(P)H-HYDRATE DEHYDRATASE"/>
    <property type="match status" value="1"/>
</dbReference>
<dbReference type="PIRSF" id="PIRSF017184">
    <property type="entry name" value="Nnr"/>
    <property type="match status" value="1"/>
</dbReference>
<dbReference type="SUPFAM" id="SSF64153">
    <property type="entry name" value="YjeF N-terminal domain-like"/>
    <property type="match status" value="1"/>
</dbReference>
<evidence type="ECO:0000256" key="3">
    <source>
        <dbReference type="ARBA" id="ARBA00006001"/>
    </source>
</evidence>
<feature type="binding site" evidence="17">
    <location>
        <begin position="423"/>
        <end position="427"/>
    </location>
    <ligand>
        <name>AMP</name>
        <dbReference type="ChEBI" id="CHEBI:456215"/>
    </ligand>
</feature>
<evidence type="ECO:0000256" key="9">
    <source>
        <dbReference type="ARBA" id="ARBA00022958"/>
    </source>
</evidence>
<reference evidence="22" key="1">
    <citation type="submission" date="2021-11" db="EMBL/GenBank/DDBJ databases">
        <title>Streptomyces corallinus and Kineosporia corallina sp. nov., two new coral-derived marine actinobacteria.</title>
        <authorList>
            <person name="Buangrab K."/>
            <person name="Sutthacheep M."/>
            <person name="Yeemin T."/>
            <person name="Harunari E."/>
            <person name="Igarashi Y."/>
            <person name="Sripreechasak P."/>
            <person name="Kanchanasin P."/>
            <person name="Tanasupawat S."/>
            <person name="Phongsopitanun W."/>
        </authorList>
    </citation>
    <scope>NUCLEOTIDE SEQUENCE</scope>
    <source>
        <strain evidence="22">JCM 31032</strain>
    </source>
</reference>
<dbReference type="GO" id="GO:0005524">
    <property type="term" value="F:ATP binding"/>
    <property type="evidence" value="ECO:0007669"/>
    <property type="project" value="UniProtKB-UniRule"/>
</dbReference>
<dbReference type="InterPro" id="IPR029056">
    <property type="entry name" value="Ribokinase-like"/>
</dbReference>
<keyword evidence="10 17" id="KW-0520">NAD</keyword>
<feature type="binding site" evidence="18">
    <location>
        <position position="172"/>
    </location>
    <ligand>
        <name>(6S)-NADPHX</name>
        <dbReference type="ChEBI" id="CHEBI:64076"/>
    </ligand>
</feature>
<feature type="binding site" evidence="17">
    <location>
        <position position="272"/>
    </location>
    <ligand>
        <name>(6S)-NADPHX</name>
        <dbReference type="ChEBI" id="CHEBI:64076"/>
    </ligand>
</feature>
<comment type="cofactor">
    <cofactor evidence="18 19">
        <name>K(+)</name>
        <dbReference type="ChEBI" id="CHEBI:29103"/>
    </cofactor>
    <text evidence="18 19">Binds 1 potassium ion per subunit.</text>
</comment>
<accession>A0A9X1SUK9</accession>
<comment type="subunit">
    <text evidence="17">Homotetramer.</text>
</comment>
<dbReference type="Proteomes" id="UP001138997">
    <property type="component" value="Unassembled WGS sequence"/>
</dbReference>
<evidence type="ECO:0000256" key="2">
    <source>
        <dbReference type="ARBA" id="ARBA00000909"/>
    </source>
</evidence>
<keyword evidence="13" id="KW-0511">Multifunctional enzyme</keyword>
<comment type="function">
    <text evidence="17">Catalyzes the dehydration of the S-form of NAD(P)HX at the expense of ADP, which is converted to AMP. Together with NAD(P)HX epimerase, which catalyzes the epimerization of the S- and R-forms, the enzyme allows the repair of both epimers of NAD(P)HX, a damaged form of NAD(P)H that is a result of enzymatic or heat-dependent hydration.</text>
</comment>
<comment type="catalytic activity">
    <reaction evidence="2 18 19">
        <text>(6R)-NADPHX = (6S)-NADPHX</text>
        <dbReference type="Rhea" id="RHEA:32227"/>
        <dbReference type="ChEBI" id="CHEBI:64076"/>
        <dbReference type="ChEBI" id="CHEBI:64077"/>
        <dbReference type="EC" id="5.1.99.6"/>
    </reaction>
</comment>
<feature type="binding site" evidence="17">
    <location>
        <position position="322"/>
    </location>
    <ligand>
        <name>(6S)-NADPHX</name>
        <dbReference type="ChEBI" id="CHEBI:64076"/>
    </ligand>
</feature>
<dbReference type="PROSITE" id="PS51385">
    <property type="entry name" value="YJEF_N"/>
    <property type="match status" value="1"/>
</dbReference>
<evidence type="ECO:0000256" key="15">
    <source>
        <dbReference type="ARBA" id="ARBA00048238"/>
    </source>
</evidence>
<comment type="function">
    <text evidence="14 19">Bifunctional enzyme that catalyzes the epimerization of the S- and R-forms of NAD(P)HX and the dehydration of the S-form of NAD(P)HX at the expense of ADP, which is converted to AMP. This allows the repair of both epimers of NAD(P)HX, a damaged form of NAD(P)H that is a result of enzymatic or heat-dependent hydration.</text>
</comment>
<comment type="caution">
    <text evidence="18">Lacks conserved residue(s) required for the propagation of feature annotation.</text>
</comment>
<comment type="caution">
    <text evidence="22">The sequence shown here is derived from an EMBL/GenBank/DDBJ whole genome shotgun (WGS) entry which is preliminary data.</text>
</comment>
<dbReference type="SUPFAM" id="SSF53613">
    <property type="entry name" value="Ribokinase-like"/>
    <property type="match status" value="1"/>
</dbReference>
<feature type="binding site" evidence="18">
    <location>
        <begin position="144"/>
        <end position="150"/>
    </location>
    <ligand>
        <name>(6S)-NADPHX</name>
        <dbReference type="ChEBI" id="CHEBI:64076"/>
    </ligand>
</feature>
<keyword evidence="23" id="KW-1185">Reference proteome</keyword>
<feature type="binding site" evidence="17">
    <location>
        <position position="381"/>
    </location>
    <ligand>
        <name>(6S)-NADPHX</name>
        <dbReference type="ChEBI" id="CHEBI:64076"/>
    </ligand>
</feature>
<evidence type="ECO:0000256" key="10">
    <source>
        <dbReference type="ARBA" id="ARBA00023027"/>
    </source>
</evidence>
<dbReference type="NCBIfam" id="TIGR00197">
    <property type="entry name" value="yjeF_nterm"/>
    <property type="match status" value="1"/>
</dbReference>
<evidence type="ECO:0000256" key="5">
    <source>
        <dbReference type="ARBA" id="ARBA00022723"/>
    </source>
</evidence>
<organism evidence="22 23">
    <name type="scientific">Kineosporia babensis</name>
    <dbReference type="NCBI Taxonomy" id="499548"/>
    <lineage>
        <taxon>Bacteria</taxon>
        <taxon>Bacillati</taxon>
        <taxon>Actinomycetota</taxon>
        <taxon>Actinomycetes</taxon>
        <taxon>Kineosporiales</taxon>
        <taxon>Kineosporiaceae</taxon>
        <taxon>Kineosporia</taxon>
    </lineage>
</organism>
<dbReference type="HAMAP" id="MF_01966">
    <property type="entry name" value="NADHX_epimerase"/>
    <property type="match status" value="1"/>
</dbReference>
<evidence type="ECO:0000256" key="7">
    <source>
        <dbReference type="ARBA" id="ARBA00022840"/>
    </source>
</evidence>
<dbReference type="GO" id="GO:0052855">
    <property type="term" value="F:ADP-dependent NAD(P)H-hydrate dehydratase activity"/>
    <property type="evidence" value="ECO:0007669"/>
    <property type="project" value="UniProtKB-UniRule"/>
</dbReference>
<keyword evidence="12 17" id="KW-0456">Lyase</keyword>
<keyword evidence="8 17" id="KW-0521">NADP</keyword>
<keyword evidence="5 18" id="KW-0479">Metal-binding</keyword>
<evidence type="ECO:0000256" key="12">
    <source>
        <dbReference type="ARBA" id="ARBA00023239"/>
    </source>
</evidence>
<dbReference type="GO" id="GO:0046872">
    <property type="term" value="F:metal ion binding"/>
    <property type="evidence" value="ECO:0007669"/>
    <property type="project" value="UniProtKB-UniRule"/>
</dbReference>
<dbReference type="Pfam" id="PF01256">
    <property type="entry name" value="Carb_kinase"/>
    <property type="match status" value="1"/>
</dbReference>
<dbReference type="AlphaFoldDB" id="A0A9X1SUK9"/>
<evidence type="ECO:0000313" key="22">
    <source>
        <dbReference type="EMBL" id="MCD5313014.1"/>
    </source>
</evidence>
<dbReference type="HAMAP" id="MF_01965">
    <property type="entry name" value="NADHX_dehydratase"/>
    <property type="match status" value="1"/>
</dbReference>
<dbReference type="PANTHER" id="PTHR12592">
    <property type="entry name" value="ATP-DEPENDENT (S)-NAD(P)H-HYDRATE DEHYDRATASE FAMILY MEMBER"/>
    <property type="match status" value="1"/>
</dbReference>
<evidence type="ECO:0000256" key="6">
    <source>
        <dbReference type="ARBA" id="ARBA00022741"/>
    </source>
</evidence>
<dbReference type="EC" id="5.1.99.6" evidence="19"/>
<evidence type="ECO:0000256" key="13">
    <source>
        <dbReference type="ARBA" id="ARBA00023268"/>
    </source>
</evidence>
<dbReference type="EC" id="4.2.1.136" evidence="19"/>
<gene>
    <name evidence="17" type="primary">nnrD</name>
    <name evidence="18" type="synonym">nnrE</name>
    <name evidence="22" type="ORF">LR394_19065</name>
</gene>
<dbReference type="GO" id="GO:0052856">
    <property type="term" value="F:NAD(P)HX epimerase activity"/>
    <property type="evidence" value="ECO:0007669"/>
    <property type="project" value="UniProtKB-UniRule"/>
</dbReference>
<dbReference type="InterPro" id="IPR030677">
    <property type="entry name" value="Nnr"/>
</dbReference>
<evidence type="ECO:0000313" key="23">
    <source>
        <dbReference type="Proteomes" id="UP001138997"/>
    </source>
</evidence>
<feature type="binding site" evidence="17">
    <location>
        <position position="452"/>
    </location>
    <ligand>
        <name>AMP</name>
        <dbReference type="ChEBI" id="CHEBI:456215"/>
    </ligand>
</feature>
<evidence type="ECO:0000256" key="16">
    <source>
        <dbReference type="ARBA" id="ARBA00049209"/>
    </source>
</evidence>
<evidence type="ECO:0000259" key="20">
    <source>
        <dbReference type="PROSITE" id="PS51383"/>
    </source>
</evidence>
<dbReference type="Gene3D" id="3.40.50.10260">
    <property type="entry name" value="YjeF N-terminal domain"/>
    <property type="match status" value="1"/>
</dbReference>
<keyword evidence="11 18" id="KW-0413">Isomerase</keyword>
<evidence type="ECO:0000256" key="17">
    <source>
        <dbReference type="HAMAP-Rule" id="MF_01965"/>
    </source>
</evidence>
<protein>
    <recommendedName>
        <fullName evidence="19">Bifunctional NAD(P)H-hydrate repair enzyme</fullName>
    </recommendedName>
    <alternativeName>
        <fullName evidence="19">Nicotinamide nucleotide repair protein</fullName>
    </alternativeName>
    <domain>
        <recommendedName>
            <fullName evidence="19">ADP-dependent (S)-NAD(P)H-hydrate dehydratase</fullName>
            <ecNumber evidence="19">4.2.1.136</ecNumber>
        </recommendedName>
        <alternativeName>
            <fullName evidence="19">ADP-dependent NAD(P)HX dehydratase</fullName>
        </alternativeName>
    </domain>
    <domain>
        <recommendedName>
            <fullName evidence="19">NAD(P)H-hydrate epimerase</fullName>
            <ecNumber evidence="19">5.1.99.6</ecNumber>
        </recommendedName>
    </domain>
</protein>
<feature type="binding site" evidence="18">
    <location>
        <begin position="74"/>
        <end position="78"/>
    </location>
    <ligand>
        <name>(6S)-NADPHX</name>
        <dbReference type="ChEBI" id="CHEBI:64076"/>
    </ligand>
</feature>
<comment type="similarity">
    <text evidence="17">Belongs to the NnrD/CARKD family.</text>
</comment>
<comment type="cofactor">
    <cofactor evidence="17">
        <name>Mg(2+)</name>
        <dbReference type="ChEBI" id="CHEBI:18420"/>
    </cofactor>
</comment>
<evidence type="ECO:0000256" key="1">
    <source>
        <dbReference type="ARBA" id="ARBA00000013"/>
    </source>
</evidence>
<dbReference type="InterPro" id="IPR036652">
    <property type="entry name" value="YjeF_N_dom_sf"/>
</dbReference>
<comment type="catalytic activity">
    <reaction evidence="15 17 19">
        <text>(6S)-NADHX + ADP = AMP + phosphate + NADH + H(+)</text>
        <dbReference type="Rhea" id="RHEA:32223"/>
        <dbReference type="ChEBI" id="CHEBI:15378"/>
        <dbReference type="ChEBI" id="CHEBI:43474"/>
        <dbReference type="ChEBI" id="CHEBI:57945"/>
        <dbReference type="ChEBI" id="CHEBI:64074"/>
        <dbReference type="ChEBI" id="CHEBI:456215"/>
        <dbReference type="ChEBI" id="CHEBI:456216"/>
        <dbReference type="EC" id="4.2.1.136"/>
    </reaction>
</comment>
<comment type="catalytic activity">
    <reaction evidence="16 17 19">
        <text>(6S)-NADPHX + ADP = AMP + phosphate + NADPH + H(+)</text>
        <dbReference type="Rhea" id="RHEA:32235"/>
        <dbReference type="ChEBI" id="CHEBI:15378"/>
        <dbReference type="ChEBI" id="CHEBI:43474"/>
        <dbReference type="ChEBI" id="CHEBI:57783"/>
        <dbReference type="ChEBI" id="CHEBI:64076"/>
        <dbReference type="ChEBI" id="CHEBI:456215"/>
        <dbReference type="ChEBI" id="CHEBI:456216"/>
        <dbReference type="EC" id="4.2.1.136"/>
    </reaction>
</comment>
<keyword evidence="7 17" id="KW-0067">ATP-binding</keyword>
<evidence type="ECO:0000256" key="4">
    <source>
        <dbReference type="ARBA" id="ARBA00009524"/>
    </source>
</evidence>
<dbReference type="RefSeq" id="WP_231443819.1">
    <property type="nucleotide sequence ID" value="NZ_JAJOMB010000010.1"/>
</dbReference>
<dbReference type="InterPro" id="IPR004443">
    <property type="entry name" value="YjeF_N_dom"/>
</dbReference>
<evidence type="ECO:0000256" key="8">
    <source>
        <dbReference type="ARBA" id="ARBA00022857"/>
    </source>
</evidence>
<feature type="domain" description="YjeF C-terminal" evidence="20">
    <location>
        <begin position="237"/>
        <end position="509"/>
    </location>
</feature>
<proteinExistence type="inferred from homology"/>
<comment type="function">
    <text evidence="18">Catalyzes the epimerization of the S- and R-forms of NAD(P)HX, a damaged form of NAD(P)H that is a result of enzymatic or heat-dependent hydration. This is a prerequisite for the S-specific NAD(P)H-hydrate dehydratase to allow the repair of both epimers of NAD(P)HX.</text>
</comment>
<comment type="similarity">
    <text evidence="4 19">In the C-terminal section; belongs to the NnrD/CARKD family.</text>
</comment>
<feature type="binding site" evidence="18">
    <location>
        <position position="140"/>
    </location>
    <ligand>
        <name>K(+)</name>
        <dbReference type="ChEBI" id="CHEBI:29103"/>
    </ligand>
</feature>
<evidence type="ECO:0000259" key="21">
    <source>
        <dbReference type="PROSITE" id="PS51385"/>
    </source>
</evidence>
<evidence type="ECO:0000256" key="18">
    <source>
        <dbReference type="HAMAP-Rule" id="MF_01966"/>
    </source>
</evidence>
<comment type="similarity">
    <text evidence="18">Belongs to the NnrE/AIBP family.</text>
</comment>
<dbReference type="GO" id="GO:0046496">
    <property type="term" value="P:nicotinamide nucleotide metabolic process"/>
    <property type="evidence" value="ECO:0007669"/>
    <property type="project" value="UniProtKB-UniRule"/>
</dbReference>
<feature type="binding site" evidence="18">
    <location>
        <position position="75"/>
    </location>
    <ligand>
        <name>K(+)</name>
        <dbReference type="ChEBI" id="CHEBI:29103"/>
    </ligand>
</feature>
<evidence type="ECO:0000256" key="19">
    <source>
        <dbReference type="PIRNR" id="PIRNR017184"/>
    </source>
</evidence>
<feature type="domain" description="YjeF N-terminal" evidence="21">
    <location>
        <begin position="22"/>
        <end position="229"/>
    </location>
</feature>
<feature type="binding site" evidence="18">
    <location>
        <position position="175"/>
    </location>
    <ligand>
        <name>K(+)</name>
        <dbReference type="ChEBI" id="CHEBI:29103"/>
    </ligand>
</feature>
<evidence type="ECO:0000256" key="14">
    <source>
        <dbReference type="ARBA" id="ARBA00025153"/>
    </source>
</evidence>
<feature type="binding site" evidence="17">
    <location>
        <position position="453"/>
    </location>
    <ligand>
        <name>(6S)-NADPHX</name>
        <dbReference type="ChEBI" id="CHEBI:64076"/>
    </ligand>
</feature>
<dbReference type="EMBL" id="JAJOMB010000010">
    <property type="protein sequence ID" value="MCD5313014.1"/>
    <property type="molecule type" value="Genomic_DNA"/>
</dbReference>
<keyword evidence="6 17" id="KW-0547">Nucleotide-binding</keyword>